<dbReference type="GeneID" id="34015030"/>
<evidence type="ECO:0000256" key="1">
    <source>
        <dbReference type="SAM" id="Phobius"/>
    </source>
</evidence>
<reference evidence="4" key="1">
    <citation type="submission" date="2017-06" db="EMBL/GenBank/DDBJ databases">
        <title>FDA dAtabase for Regulatory Grade micrObial Sequences (FDA-ARGOS): Supporting development and validation of Infectious Disease Dx tests.</title>
        <authorList>
            <person name="Minogue T."/>
            <person name="Wolcott M."/>
            <person name="Wasieloski L."/>
            <person name="Aguilar W."/>
            <person name="Moore D."/>
            <person name="Tallon L."/>
            <person name="Sadzewicz L."/>
            <person name="Sengamalay N."/>
            <person name="Ott S."/>
            <person name="Godinez A."/>
            <person name="Nagaraj S."/>
            <person name="Nadendla S."/>
            <person name="Geyer C."/>
            <person name="Sichtig H."/>
        </authorList>
    </citation>
    <scope>NUCLEOTIDE SEQUENCE [LARGE SCALE GENOMIC DNA]</scope>
    <source>
        <strain evidence="4">FDAARGOS_289</strain>
    </source>
</reference>
<dbReference type="EMBL" id="JAMYEC010000004">
    <property type="protein sequence ID" value="MDX2335078.1"/>
    <property type="molecule type" value="Genomic_DNA"/>
</dbReference>
<sequence length="152" mass="16163">MRKWRPVIKATVITFGGGLLFAFLGGIAVGYASSSGWIAPEMGELIVTAVFAAAVMAGALWIGAEWMRVIDEAAREAHKAAWYWGGTAGMCVSGVGLILSSAGPWRDIIAREIGSGGSPIDYVSAGAALMIAPMLIGYTVVWVWWWLARMRG</sequence>
<accession>A0A1Z3U9I2</accession>
<protein>
    <submittedName>
        <fullName evidence="2">Uncharacterized protein</fullName>
    </submittedName>
</protein>
<reference evidence="3" key="3">
    <citation type="submission" date="2022-06" db="EMBL/GenBank/DDBJ databases">
        <authorList>
            <person name="Hesketh-Best P.J."/>
            <person name="Koch M.J."/>
        </authorList>
    </citation>
    <scope>NUCLEOTIDE SEQUENCE</scope>
    <source>
        <strain evidence="3">PC206-O</strain>
    </source>
</reference>
<dbReference type="Proteomes" id="UP000197050">
    <property type="component" value="Chromosome"/>
</dbReference>
<name>A0A1Z3U9I2_BREVE</name>
<feature type="transmembrane region" description="Helical" evidence="1">
    <location>
        <begin position="81"/>
        <end position="102"/>
    </location>
</feature>
<feature type="transmembrane region" description="Helical" evidence="1">
    <location>
        <begin position="45"/>
        <end position="69"/>
    </location>
</feature>
<dbReference type="Proteomes" id="UP001272940">
    <property type="component" value="Unassembled WGS sequence"/>
</dbReference>
<dbReference type="RefSeq" id="WP_066629381.1">
    <property type="nucleotide sequence ID" value="NZ_CP022048.2"/>
</dbReference>
<evidence type="ECO:0000313" key="3">
    <source>
        <dbReference type="EMBL" id="MDX2335078.1"/>
    </source>
</evidence>
<evidence type="ECO:0000313" key="4">
    <source>
        <dbReference type="Proteomes" id="UP000197050"/>
    </source>
</evidence>
<dbReference type="KEGG" id="bvc:CEP68_10405"/>
<dbReference type="EMBL" id="CP022048">
    <property type="protein sequence ID" value="ASE39882.1"/>
    <property type="molecule type" value="Genomic_DNA"/>
</dbReference>
<keyword evidence="1" id="KW-0472">Membrane</keyword>
<evidence type="ECO:0000313" key="2">
    <source>
        <dbReference type="EMBL" id="ASE39882.1"/>
    </source>
</evidence>
<gene>
    <name evidence="2" type="ORF">CEP68_10405</name>
    <name evidence="3" type="ORF">NJD11_09005</name>
</gene>
<reference evidence="3 5" key="4">
    <citation type="journal article" date="2023" name="FEMS Microbes">
        <title>Whole genomes of deep-sea sponge-associated bacteria exhibit high novel natural product potential.</title>
        <authorList>
            <person name="Hesketh-Best P.J."/>
            <person name="January G.G."/>
            <person name="Koch M.J."/>
            <person name="Warburton P.J."/>
            <person name="Howell K.L."/>
            <person name="Upton M."/>
        </authorList>
    </citation>
    <scope>NUCLEOTIDE SEQUENCE [LARGE SCALE GENOMIC DNA]</scope>
    <source>
        <strain evidence="3 5">PC206-O</strain>
    </source>
</reference>
<keyword evidence="5" id="KW-1185">Reference proteome</keyword>
<keyword evidence="1" id="KW-0812">Transmembrane</keyword>
<proteinExistence type="predicted"/>
<organism evidence="2 4">
    <name type="scientific">Brevundimonas vesicularis</name>
    <name type="common">Pseudomonas vesicularis</name>
    <dbReference type="NCBI Taxonomy" id="41276"/>
    <lineage>
        <taxon>Bacteria</taxon>
        <taxon>Pseudomonadati</taxon>
        <taxon>Pseudomonadota</taxon>
        <taxon>Alphaproteobacteria</taxon>
        <taxon>Caulobacterales</taxon>
        <taxon>Caulobacteraceae</taxon>
        <taxon>Brevundimonas</taxon>
    </lineage>
</organism>
<keyword evidence="1" id="KW-1133">Transmembrane helix</keyword>
<dbReference type="AlphaFoldDB" id="A0A1Z3U9I2"/>
<feature type="transmembrane region" description="Helical" evidence="1">
    <location>
        <begin position="12"/>
        <end position="33"/>
    </location>
</feature>
<feature type="transmembrane region" description="Helical" evidence="1">
    <location>
        <begin position="122"/>
        <end position="147"/>
    </location>
</feature>
<reference evidence="2" key="2">
    <citation type="submission" date="2017-12" db="EMBL/GenBank/DDBJ databases">
        <title>FDA dAtabase for Regulatory Grade micrObial Sequences (FDA-ARGOS): Supporting development and validation of Infectious Disease Dx tests.</title>
        <authorList>
            <person name="Campos J."/>
            <person name="Goldberg B."/>
            <person name="Tallon L."/>
            <person name="Sadzewicz L."/>
            <person name="Sengamalay N."/>
            <person name="Ott S."/>
            <person name="Godinez A."/>
            <person name="Nagaraj S."/>
            <person name="Vavikolanu K."/>
            <person name="Vyas G."/>
            <person name="Nadendla S."/>
            <person name="Aluvathingal J."/>
            <person name="Geyer C."/>
            <person name="Nandy P."/>
            <person name="Hobson J."/>
            <person name="Sichtig H."/>
        </authorList>
    </citation>
    <scope>NUCLEOTIDE SEQUENCE</scope>
    <source>
        <strain evidence="2">FDAARGOS_289</strain>
    </source>
</reference>
<evidence type="ECO:0000313" key="5">
    <source>
        <dbReference type="Proteomes" id="UP001272940"/>
    </source>
</evidence>